<accession>A0ABT2BRX9</accession>
<evidence type="ECO:0000313" key="3">
    <source>
        <dbReference type="Proteomes" id="UP001165263"/>
    </source>
</evidence>
<proteinExistence type="predicted"/>
<sequence length="319" mass="36294">MMSGRRTRSRLSANYMSFFVPQQYGQFFEEVTQRFRLLIRKGVLSKIDEIVLDKWLSNFVSAQDKYLAARILDGLIFRSEPMLYSSIDQLLQCVLPSQLRQWDAYGATCIEEFLASLKAGESSHPVRFVAIDRSFANEEPGKSGDIIIRHLRQHGQVARTLTCSPEAILSLPESVKVLIFIDDIIGSGKQFKKFAKFHRLDEHAARFRSLYCPMMAYDDGVAAVKLAHPWLSVSPIELLSARHRFYFADPKNANTWAMDRANLLADVREHVNGIALAADIPVATKYSLELLVAFDHSTPNNTLPLLWAHSDKWHPLLTR</sequence>
<dbReference type="Pfam" id="PF24390">
    <property type="entry name" value="PRTase-CE"/>
    <property type="match status" value="1"/>
</dbReference>
<comment type="caution">
    <text evidence="2">The sequence shown here is derived from an EMBL/GenBank/DDBJ whole genome shotgun (WGS) entry which is preliminary data.</text>
</comment>
<name>A0ABT2BRX9_9BURK</name>
<dbReference type="InterPro" id="IPR056920">
    <property type="entry name" value="PRTase-CE"/>
</dbReference>
<protein>
    <recommendedName>
        <fullName evidence="1">PRTase-CE domain-containing protein</fullName>
    </recommendedName>
</protein>
<evidence type="ECO:0000313" key="2">
    <source>
        <dbReference type="EMBL" id="MCS0627873.1"/>
    </source>
</evidence>
<dbReference type="EMBL" id="JANUHC010000001">
    <property type="protein sequence ID" value="MCS0627873.1"/>
    <property type="molecule type" value="Genomic_DNA"/>
</dbReference>
<dbReference type="RefSeq" id="WP_259447134.1">
    <property type="nucleotide sequence ID" value="NZ_CP119520.1"/>
</dbReference>
<keyword evidence="3" id="KW-1185">Reference proteome</keyword>
<evidence type="ECO:0000259" key="1">
    <source>
        <dbReference type="Pfam" id="PF24390"/>
    </source>
</evidence>
<organism evidence="2 3">
    <name type="scientific">Telluria mixta</name>
    <dbReference type="NCBI Taxonomy" id="34071"/>
    <lineage>
        <taxon>Bacteria</taxon>
        <taxon>Pseudomonadati</taxon>
        <taxon>Pseudomonadota</taxon>
        <taxon>Betaproteobacteria</taxon>
        <taxon>Burkholderiales</taxon>
        <taxon>Oxalobacteraceae</taxon>
        <taxon>Telluria group</taxon>
        <taxon>Telluria</taxon>
    </lineage>
</organism>
<gene>
    <name evidence="2" type="ORF">NX786_00735</name>
</gene>
<dbReference type="Proteomes" id="UP001165263">
    <property type="component" value="Unassembled WGS sequence"/>
</dbReference>
<feature type="domain" description="PRTase-CE" evidence="1">
    <location>
        <begin position="52"/>
        <end position="319"/>
    </location>
</feature>
<reference evidence="2" key="1">
    <citation type="submission" date="2022-08" db="EMBL/GenBank/DDBJ databases">
        <title>Reclassification of Massilia species as members of the genera Telluria, Duganella, Pseudoduganella, Mokoshia gen. nov. and Zemynaea gen. nov. using orthogonal and non-orthogonal genome-based approaches.</title>
        <authorList>
            <person name="Bowman J.P."/>
        </authorList>
    </citation>
    <scope>NUCLEOTIDE SEQUENCE</scope>
    <source>
        <strain evidence="2">LMG 11547</strain>
    </source>
</reference>